<keyword evidence="4" id="KW-0378">Hydrolase</keyword>
<gene>
    <name evidence="8" type="ORF">G6F51_004725</name>
</gene>
<dbReference type="GO" id="GO:0010945">
    <property type="term" value="F:coenzyme A diphosphatase activity"/>
    <property type="evidence" value="ECO:0007669"/>
    <property type="project" value="InterPro"/>
</dbReference>
<protein>
    <recommendedName>
        <fullName evidence="7">Nudix hydrolase domain-containing protein</fullName>
    </recommendedName>
</protein>
<dbReference type="InterPro" id="IPR045121">
    <property type="entry name" value="CoAse"/>
</dbReference>
<dbReference type="SUPFAM" id="SSF55811">
    <property type="entry name" value="Nudix"/>
    <property type="match status" value="1"/>
</dbReference>
<comment type="cofactor">
    <cofactor evidence="1">
        <name>Mn(2+)</name>
        <dbReference type="ChEBI" id="CHEBI:29035"/>
    </cofactor>
</comment>
<evidence type="ECO:0000259" key="7">
    <source>
        <dbReference type="PROSITE" id="PS51462"/>
    </source>
</evidence>
<dbReference type="CDD" id="cd03426">
    <property type="entry name" value="NUDIX_CoAse_Nudt7"/>
    <property type="match status" value="1"/>
</dbReference>
<evidence type="ECO:0000256" key="4">
    <source>
        <dbReference type="ARBA" id="ARBA00022801"/>
    </source>
</evidence>
<comment type="cofactor">
    <cofactor evidence="2">
        <name>Mg(2+)</name>
        <dbReference type="ChEBI" id="CHEBI:18420"/>
    </cofactor>
</comment>
<evidence type="ECO:0000256" key="5">
    <source>
        <dbReference type="ARBA" id="ARBA00022842"/>
    </source>
</evidence>
<evidence type="ECO:0000313" key="9">
    <source>
        <dbReference type="Proteomes" id="UP000717996"/>
    </source>
</evidence>
<evidence type="ECO:0000256" key="3">
    <source>
        <dbReference type="ARBA" id="ARBA00022723"/>
    </source>
</evidence>
<comment type="caution">
    <text evidence="8">The sequence shown here is derived from an EMBL/GenBank/DDBJ whole genome shotgun (WGS) entry which is preliminary data.</text>
</comment>
<accession>A0A9P6YEV5</accession>
<keyword evidence="6" id="KW-0464">Manganese</keyword>
<reference evidence="8" key="1">
    <citation type="journal article" date="2020" name="Microb. Genom.">
        <title>Genetic diversity of clinical and environmental Mucorales isolates obtained from an investigation of mucormycosis cases among solid organ transplant recipients.</title>
        <authorList>
            <person name="Nguyen M.H."/>
            <person name="Kaul D."/>
            <person name="Muto C."/>
            <person name="Cheng S.J."/>
            <person name="Richter R.A."/>
            <person name="Bruno V.M."/>
            <person name="Liu G."/>
            <person name="Beyhan S."/>
            <person name="Sundermann A.J."/>
            <person name="Mounaud S."/>
            <person name="Pasculle A.W."/>
            <person name="Nierman W.C."/>
            <person name="Driscoll E."/>
            <person name="Cumbie R."/>
            <person name="Clancy C.J."/>
            <person name="Dupont C.L."/>
        </authorList>
    </citation>
    <scope>NUCLEOTIDE SEQUENCE</scope>
    <source>
        <strain evidence="8">GL16</strain>
    </source>
</reference>
<evidence type="ECO:0000256" key="6">
    <source>
        <dbReference type="ARBA" id="ARBA00023211"/>
    </source>
</evidence>
<evidence type="ECO:0000256" key="1">
    <source>
        <dbReference type="ARBA" id="ARBA00001936"/>
    </source>
</evidence>
<dbReference type="GO" id="GO:0046872">
    <property type="term" value="F:metal ion binding"/>
    <property type="evidence" value="ECO:0007669"/>
    <property type="project" value="UniProtKB-KW"/>
</dbReference>
<dbReference type="Pfam" id="PF00293">
    <property type="entry name" value="NUDIX"/>
    <property type="match status" value="1"/>
</dbReference>
<keyword evidence="3" id="KW-0479">Metal-binding</keyword>
<evidence type="ECO:0000313" key="8">
    <source>
        <dbReference type="EMBL" id="KAG1546696.1"/>
    </source>
</evidence>
<feature type="domain" description="Nudix hydrolase" evidence="7">
    <location>
        <begin position="31"/>
        <end position="173"/>
    </location>
</feature>
<dbReference type="EMBL" id="JAANIT010000541">
    <property type="protein sequence ID" value="KAG1546696.1"/>
    <property type="molecule type" value="Genomic_DNA"/>
</dbReference>
<dbReference type="Proteomes" id="UP000717996">
    <property type="component" value="Unassembled WGS sequence"/>
</dbReference>
<sequence>MLPPFNTSTLLLFNRRLLNYPTFKLKYQPNVKEASVLMPLCIVDDKPSVLFTVRNMNMRTHRGEISFPGGKQDTTDESLESTALRETFEEIGYPPQSIDILGRYSAVPNKTGSLRVHPFVGFIKDKEIDLTRFNPDEVSRVFTLPVEYLIDRKNREIKQFRNSSIKYPVFKVPDDIQEGEKEIWGLTSFILDGVFRKIIPEHYP</sequence>
<dbReference type="OrthoDB" id="206213at2759"/>
<dbReference type="PANTHER" id="PTHR12992:SF11">
    <property type="entry name" value="MITOCHONDRIAL COENZYME A DIPHOSPHATASE NUDT8"/>
    <property type="match status" value="1"/>
</dbReference>
<dbReference type="InterPro" id="IPR000086">
    <property type="entry name" value="NUDIX_hydrolase_dom"/>
</dbReference>
<dbReference type="InterPro" id="IPR015797">
    <property type="entry name" value="NUDIX_hydrolase-like_dom_sf"/>
</dbReference>
<dbReference type="PROSITE" id="PS51462">
    <property type="entry name" value="NUDIX"/>
    <property type="match status" value="1"/>
</dbReference>
<proteinExistence type="predicted"/>
<evidence type="ECO:0000256" key="2">
    <source>
        <dbReference type="ARBA" id="ARBA00001946"/>
    </source>
</evidence>
<dbReference type="Gene3D" id="3.90.79.10">
    <property type="entry name" value="Nucleoside Triphosphate Pyrophosphohydrolase"/>
    <property type="match status" value="1"/>
</dbReference>
<name>A0A9P6YEV5_RHIOR</name>
<dbReference type="PANTHER" id="PTHR12992">
    <property type="entry name" value="NUDIX HYDROLASE"/>
    <property type="match status" value="1"/>
</dbReference>
<keyword evidence="5" id="KW-0460">Magnesium</keyword>
<organism evidence="8 9">
    <name type="scientific">Rhizopus oryzae</name>
    <name type="common">Mucormycosis agent</name>
    <name type="synonym">Rhizopus arrhizus var. delemar</name>
    <dbReference type="NCBI Taxonomy" id="64495"/>
    <lineage>
        <taxon>Eukaryota</taxon>
        <taxon>Fungi</taxon>
        <taxon>Fungi incertae sedis</taxon>
        <taxon>Mucoromycota</taxon>
        <taxon>Mucoromycotina</taxon>
        <taxon>Mucoromycetes</taxon>
        <taxon>Mucorales</taxon>
        <taxon>Mucorineae</taxon>
        <taxon>Rhizopodaceae</taxon>
        <taxon>Rhizopus</taxon>
    </lineage>
</organism>
<dbReference type="AlphaFoldDB" id="A0A9P6YEV5"/>